<dbReference type="PANTHER" id="PTHR42873:SF1">
    <property type="entry name" value="S-ADENOSYLMETHIONINE-DEPENDENT METHYLTRANSFERASE DOMAIN-CONTAINING PROTEIN"/>
    <property type="match status" value="1"/>
</dbReference>
<gene>
    <name evidence="1" type="primary">rlmI_33</name>
    <name evidence="1" type="ORF">SDC9_155364</name>
</gene>
<dbReference type="Gene3D" id="3.40.50.150">
    <property type="entry name" value="Vaccinia Virus protein VP39"/>
    <property type="match status" value="1"/>
</dbReference>
<accession>A0A645F1K6</accession>
<name>A0A645F1K6_9ZZZZ</name>
<keyword evidence="1" id="KW-0808">Transferase</keyword>
<organism evidence="1">
    <name type="scientific">bioreactor metagenome</name>
    <dbReference type="NCBI Taxonomy" id="1076179"/>
    <lineage>
        <taxon>unclassified sequences</taxon>
        <taxon>metagenomes</taxon>
        <taxon>ecological metagenomes</taxon>
    </lineage>
</organism>
<dbReference type="InterPro" id="IPR029063">
    <property type="entry name" value="SAM-dependent_MTases_sf"/>
</dbReference>
<reference evidence="1" key="1">
    <citation type="submission" date="2019-08" db="EMBL/GenBank/DDBJ databases">
        <authorList>
            <person name="Kucharzyk K."/>
            <person name="Murdoch R.W."/>
            <person name="Higgins S."/>
            <person name="Loffler F."/>
        </authorList>
    </citation>
    <scope>NUCLEOTIDE SEQUENCE</scope>
</reference>
<evidence type="ECO:0000313" key="1">
    <source>
        <dbReference type="EMBL" id="MPN08087.1"/>
    </source>
</evidence>
<sequence length="72" mass="8056">MQKIKNGGIIATFSCSGAINLEQLRLILAWSAKDAEVEIQILKVLTQAEDHPVRLSFPESEYLGGYILRVIR</sequence>
<dbReference type="AlphaFoldDB" id="A0A645F1K6"/>
<dbReference type="EMBL" id="VSSQ01054103">
    <property type="protein sequence ID" value="MPN08087.1"/>
    <property type="molecule type" value="Genomic_DNA"/>
</dbReference>
<keyword evidence="1" id="KW-0489">Methyltransferase</keyword>
<dbReference type="GO" id="GO:0032259">
    <property type="term" value="P:methylation"/>
    <property type="evidence" value="ECO:0007669"/>
    <property type="project" value="UniProtKB-KW"/>
</dbReference>
<comment type="caution">
    <text evidence="1">The sequence shown here is derived from an EMBL/GenBank/DDBJ whole genome shotgun (WGS) entry which is preliminary data.</text>
</comment>
<dbReference type="GO" id="GO:0008168">
    <property type="term" value="F:methyltransferase activity"/>
    <property type="evidence" value="ECO:0007669"/>
    <property type="project" value="UniProtKB-KW"/>
</dbReference>
<proteinExistence type="predicted"/>
<dbReference type="EC" id="2.1.1.191" evidence="1"/>
<protein>
    <submittedName>
        <fullName evidence="1">Ribosomal RNA large subunit methyltransferase I</fullName>
        <ecNumber evidence="1">2.1.1.191</ecNumber>
    </submittedName>
</protein>
<dbReference type="PANTHER" id="PTHR42873">
    <property type="entry name" value="RIBOSOMAL RNA LARGE SUBUNIT METHYLTRANSFERASE"/>
    <property type="match status" value="1"/>
</dbReference>